<keyword evidence="1" id="KW-1133">Transmembrane helix</keyword>
<dbReference type="GO" id="GO:0080120">
    <property type="term" value="P:CAAX-box protein maturation"/>
    <property type="evidence" value="ECO:0007669"/>
    <property type="project" value="UniProtKB-ARBA"/>
</dbReference>
<dbReference type="KEGG" id="svp:Pan189_28200"/>
<feature type="transmembrane region" description="Helical" evidence="1">
    <location>
        <begin position="95"/>
        <end position="115"/>
    </location>
</feature>
<dbReference type="EMBL" id="CP036268">
    <property type="protein sequence ID" value="QDT38426.1"/>
    <property type="molecule type" value="Genomic_DNA"/>
</dbReference>
<protein>
    <submittedName>
        <fullName evidence="3">CAAX amino terminal protease self-immunity</fullName>
    </submittedName>
</protein>
<organism evidence="3 4">
    <name type="scientific">Stratiformator vulcanicus</name>
    <dbReference type="NCBI Taxonomy" id="2527980"/>
    <lineage>
        <taxon>Bacteria</taxon>
        <taxon>Pseudomonadati</taxon>
        <taxon>Planctomycetota</taxon>
        <taxon>Planctomycetia</taxon>
        <taxon>Planctomycetales</taxon>
        <taxon>Planctomycetaceae</taxon>
        <taxon>Stratiformator</taxon>
    </lineage>
</organism>
<reference evidence="3 4" key="1">
    <citation type="submission" date="2019-02" db="EMBL/GenBank/DDBJ databases">
        <title>Deep-cultivation of Planctomycetes and their phenomic and genomic characterization uncovers novel biology.</title>
        <authorList>
            <person name="Wiegand S."/>
            <person name="Jogler M."/>
            <person name="Boedeker C."/>
            <person name="Pinto D."/>
            <person name="Vollmers J."/>
            <person name="Rivas-Marin E."/>
            <person name="Kohn T."/>
            <person name="Peeters S.H."/>
            <person name="Heuer A."/>
            <person name="Rast P."/>
            <person name="Oberbeckmann S."/>
            <person name="Bunk B."/>
            <person name="Jeske O."/>
            <person name="Meyerdierks A."/>
            <person name="Storesund J.E."/>
            <person name="Kallscheuer N."/>
            <person name="Luecker S."/>
            <person name="Lage O.M."/>
            <person name="Pohl T."/>
            <person name="Merkel B.J."/>
            <person name="Hornburger P."/>
            <person name="Mueller R.-W."/>
            <person name="Bruemmer F."/>
            <person name="Labrenz M."/>
            <person name="Spormann A.M."/>
            <person name="Op den Camp H."/>
            <person name="Overmann J."/>
            <person name="Amann R."/>
            <person name="Jetten M.S.M."/>
            <person name="Mascher T."/>
            <person name="Medema M.H."/>
            <person name="Devos D.P."/>
            <person name="Kaster A.-K."/>
            <person name="Ovreas L."/>
            <person name="Rohde M."/>
            <person name="Galperin M.Y."/>
            <person name="Jogler C."/>
        </authorList>
    </citation>
    <scope>NUCLEOTIDE SEQUENCE [LARGE SCALE GENOMIC DNA]</scope>
    <source>
        <strain evidence="3 4">Pan189</strain>
    </source>
</reference>
<evidence type="ECO:0000313" key="3">
    <source>
        <dbReference type="EMBL" id="QDT38426.1"/>
    </source>
</evidence>
<proteinExistence type="predicted"/>
<keyword evidence="3" id="KW-0378">Hydrolase</keyword>
<keyword evidence="3" id="KW-0645">Protease</keyword>
<keyword evidence="1" id="KW-0472">Membrane</keyword>
<feature type="transmembrane region" description="Helical" evidence="1">
    <location>
        <begin position="260"/>
        <end position="280"/>
    </location>
</feature>
<dbReference type="RefSeq" id="WP_145364534.1">
    <property type="nucleotide sequence ID" value="NZ_CP036268.1"/>
</dbReference>
<feature type="transmembrane region" description="Helical" evidence="1">
    <location>
        <begin position="136"/>
        <end position="158"/>
    </location>
</feature>
<feature type="domain" description="CAAX prenyl protease 2/Lysostaphin resistance protein A-like" evidence="2">
    <location>
        <begin position="180"/>
        <end position="272"/>
    </location>
</feature>
<dbReference type="GO" id="GO:0006508">
    <property type="term" value="P:proteolysis"/>
    <property type="evidence" value="ECO:0007669"/>
    <property type="project" value="UniProtKB-KW"/>
</dbReference>
<feature type="transmembrane region" description="Helical" evidence="1">
    <location>
        <begin position="53"/>
        <end position="75"/>
    </location>
</feature>
<feature type="transmembrane region" description="Helical" evidence="1">
    <location>
        <begin position="178"/>
        <end position="197"/>
    </location>
</feature>
<dbReference type="Proteomes" id="UP000317318">
    <property type="component" value="Chromosome"/>
</dbReference>
<evidence type="ECO:0000259" key="2">
    <source>
        <dbReference type="Pfam" id="PF02517"/>
    </source>
</evidence>
<dbReference type="AlphaFoldDB" id="A0A517R3J3"/>
<evidence type="ECO:0000256" key="1">
    <source>
        <dbReference type="SAM" id="Phobius"/>
    </source>
</evidence>
<accession>A0A517R3J3</accession>
<sequence>MPDLETINSAETIALLGVVALVGWSGYVWWGFGLRLGRGKPALPRRGGPRGAVHPFPLVLVSLWWLFTVAALIAGGLELTSPPDPEAVIDPRATTILSLGVGGLLLGAIVSTSDLRGVGLRFGPLDARRIGVEFNYALKTFAATVLPTAILLIVMSPWRTTETQHPYFEILTNGSPELRFYVAFSVLIGAPLLEELIFRVTMQRWIGRLLSLFDITAAPATWSIVLTAALFAAVHGMHDAIPLMPLALALGWLYEQRNSVISIMLVHSVFNATFLALALLGA</sequence>
<dbReference type="InterPro" id="IPR003675">
    <property type="entry name" value="Rce1/LyrA-like_dom"/>
</dbReference>
<feature type="transmembrane region" description="Helical" evidence="1">
    <location>
        <begin position="209"/>
        <end position="234"/>
    </location>
</feature>
<evidence type="ECO:0000313" key="4">
    <source>
        <dbReference type="Proteomes" id="UP000317318"/>
    </source>
</evidence>
<dbReference type="GO" id="GO:0004175">
    <property type="term" value="F:endopeptidase activity"/>
    <property type="evidence" value="ECO:0007669"/>
    <property type="project" value="UniProtKB-ARBA"/>
</dbReference>
<gene>
    <name evidence="3" type="ORF">Pan189_28200</name>
</gene>
<dbReference type="OrthoDB" id="258511at2"/>
<name>A0A517R3J3_9PLAN</name>
<keyword evidence="4" id="KW-1185">Reference proteome</keyword>
<keyword evidence="1" id="KW-0812">Transmembrane</keyword>
<feature type="transmembrane region" description="Helical" evidence="1">
    <location>
        <begin position="12"/>
        <end position="32"/>
    </location>
</feature>
<dbReference type="Pfam" id="PF02517">
    <property type="entry name" value="Rce1-like"/>
    <property type="match status" value="1"/>
</dbReference>